<keyword evidence="1" id="KW-0812">Transmembrane</keyword>
<keyword evidence="1" id="KW-0472">Membrane</keyword>
<gene>
    <name evidence="3" type="ORF">FOZ60_010497</name>
</gene>
<accession>A0A7J6PBK0</accession>
<proteinExistence type="predicted"/>
<keyword evidence="1" id="KW-1133">Transmembrane helix</keyword>
<dbReference type="EMBL" id="JABANP010000043">
    <property type="protein sequence ID" value="KAF4693573.1"/>
    <property type="molecule type" value="Genomic_DNA"/>
</dbReference>
<organism evidence="3 4">
    <name type="scientific">Perkinsus olseni</name>
    <name type="common">Perkinsus atlanticus</name>
    <dbReference type="NCBI Taxonomy" id="32597"/>
    <lineage>
        <taxon>Eukaryota</taxon>
        <taxon>Sar</taxon>
        <taxon>Alveolata</taxon>
        <taxon>Perkinsozoa</taxon>
        <taxon>Perkinsea</taxon>
        <taxon>Perkinsida</taxon>
        <taxon>Perkinsidae</taxon>
        <taxon>Perkinsus</taxon>
    </lineage>
</organism>
<evidence type="ECO:0000313" key="3">
    <source>
        <dbReference type="EMBL" id="KAF4693573.1"/>
    </source>
</evidence>
<keyword evidence="2" id="KW-0732">Signal</keyword>
<evidence type="ECO:0000256" key="1">
    <source>
        <dbReference type="SAM" id="Phobius"/>
    </source>
</evidence>
<name>A0A7J6PBK0_PEROL</name>
<comment type="caution">
    <text evidence="3">The sequence shown here is derived from an EMBL/GenBank/DDBJ whole genome shotgun (WGS) entry which is preliminary data.</text>
</comment>
<reference evidence="3 4" key="1">
    <citation type="submission" date="2020-04" db="EMBL/GenBank/DDBJ databases">
        <title>Perkinsus olseni comparative genomics.</title>
        <authorList>
            <person name="Bogema D.R."/>
        </authorList>
    </citation>
    <scope>NUCLEOTIDE SEQUENCE [LARGE SCALE GENOMIC DNA]</scope>
    <source>
        <strain evidence="3">00978-12</strain>
    </source>
</reference>
<feature type="transmembrane region" description="Helical" evidence="1">
    <location>
        <begin position="147"/>
        <end position="168"/>
    </location>
</feature>
<sequence length="269" mass="28989">MPTSHGRCELTGVAMTLLVLSLSSSSTLILPSGPSPSSFSAQRRNIQVHSAVIEITAAPRSVQMTFFFPPPPACHQPPADISNLARITSVTSLMSNVLARFAGRPRKTMLLSPSIVRTDIPWPMRTDLGGHDPASPMAELMINTHSTFFPVAILIYLSAIAFIAAGYVSMTFTPPPAGSKPSAEIADLARITSVSSLMSNAVARATGRPRRNSLLSPSVVQADTPWPMRTDWGGHDPATPFAELMINTHSMFWPVAIFIFLSATYMVKK</sequence>
<evidence type="ECO:0000313" key="4">
    <source>
        <dbReference type="Proteomes" id="UP000541610"/>
    </source>
</evidence>
<evidence type="ECO:0000256" key="2">
    <source>
        <dbReference type="SAM" id="SignalP"/>
    </source>
</evidence>
<dbReference type="OrthoDB" id="430505at2759"/>
<feature type="signal peptide" evidence="2">
    <location>
        <begin position="1"/>
        <end position="25"/>
    </location>
</feature>
<feature type="chain" id="PRO_5029525577" evidence="2">
    <location>
        <begin position="26"/>
        <end position="269"/>
    </location>
</feature>
<protein>
    <submittedName>
        <fullName evidence="3">Uncharacterized protein</fullName>
    </submittedName>
</protein>
<dbReference type="Proteomes" id="UP000541610">
    <property type="component" value="Unassembled WGS sequence"/>
</dbReference>
<feature type="transmembrane region" description="Helical" evidence="1">
    <location>
        <begin position="251"/>
        <end position="267"/>
    </location>
</feature>
<dbReference type="AlphaFoldDB" id="A0A7J6PBK0"/>